<organism evidence="3">
    <name type="scientific">bioreactor metagenome</name>
    <dbReference type="NCBI Taxonomy" id="1076179"/>
    <lineage>
        <taxon>unclassified sequences</taxon>
        <taxon>metagenomes</taxon>
        <taxon>ecological metagenomes</taxon>
    </lineage>
</organism>
<dbReference type="InterPro" id="IPR050623">
    <property type="entry name" value="Glucan_succinyl_AcylTrfase"/>
</dbReference>
<feature type="transmembrane region" description="Helical" evidence="1">
    <location>
        <begin position="197"/>
        <end position="214"/>
    </location>
</feature>
<dbReference type="PANTHER" id="PTHR36927:SF3">
    <property type="entry name" value="GLUCANS BIOSYNTHESIS PROTEIN C"/>
    <property type="match status" value="1"/>
</dbReference>
<accession>A0A644T542</accession>
<keyword evidence="3" id="KW-0808">Transferase</keyword>
<dbReference type="EMBL" id="VSSQ01000016">
    <property type="protein sequence ID" value="MPL61934.1"/>
    <property type="molecule type" value="Genomic_DNA"/>
</dbReference>
<feature type="transmembrane region" description="Helical" evidence="1">
    <location>
        <begin position="172"/>
        <end position="191"/>
    </location>
</feature>
<dbReference type="PANTHER" id="PTHR36927">
    <property type="entry name" value="BLR4337 PROTEIN"/>
    <property type="match status" value="1"/>
</dbReference>
<keyword evidence="1" id="KW-0472">Membrane</keyword>
<feature type="transmembrane region" description="Helical" evidence="1">
    <location>
        <begin position="9"/>
        <end position="27"/>
    </location>
</feature>
<feature type="transmembrane region" description="Helical" evidence="1">
    <location>
        <begin position="226"/>
        <end position="248"/>
    </location>
</feature>
<feature type="domain" description="Acyltransferase 3" evidence="2">
    <location>
        <begin position="4"/>
        <end position="343"/>
    </location>
</feature>
<dbReference type="InterPro" id="IPR002656">
    <property type="entry name" value="Acyl_transf_3_dom"/>
</dbReference>
<dbReference type="AlphaFoldDB" id="A0A644T542"/>
<reference evidence="3" key="1">
    <citation type="submission" date="2019-08" db="EMBL/GenBank/DDBJ databases">
        <authorList>
            <person name="Kucharzyk K."/>
            <person name="Murdoch R.W."/>
            <person name="Higgins S."/>
            <person name="Loffler F."/>
        </authorList>
    </citation>
    <scope>NUCLEOTIDE SEQUENCE</scope>
</reference>
<gene>
    <name evidence="3" type="primary">mdoC</name>
    <name evidence="3" type="ORF">SDC9_07523</name>
</gene>
<protein>
    <submittedName>
        <fullName evidence="3">Glucans biosynthesis protein C</fullName>
        <ecNumber evidence="3">2.1.-.-</ecNumber>
    </submittedName>
</protein>
<keyword evidence="1" id="KW-0812">Transmembrane</keyword>
<feature type="transmembrane region" description="Helical" evidence="1">
    <location>
        <begin position="140"/>
        <end position="160"/>
    </location>
</feature>
<evidence type="ECO:0000313" key="3">
    <source>
        <dbReference type="EMBL" id="MPL61934.1"/>
    </source>
</evidence>
<proteinExistence type="predicted"/>
<evidence type="ECO:0000259" key="2">
    <source>
        <dbReference type="Pfam" id="PF01757"/>
    </source>
</evidence>
<name>A0A644T542_9ZZZZ</name>
<feature type="transmembrane region" description="Helical" evidence="1">
    <location>
        <begin position="81"/>
        <end position="102"/>
    </location>
</feature>
<dbReference type="Pfam" id="PF01757">
    <property type="entry name" value="Acyl_transf_3"/>
    <property type="match status" value="1"/>
</dbReference>
<sequence>MRKYFLDNLRWIIILLLFPFHTFRIYSFENFYIHGPPNIILFDFIVFLAPWFMSLLFVIAGISTYYSLKKRTPKEYLKERLFRLFIPFVSGLVLLVPIQTFFAEKFHLGYTGSYFSQLITFFTKFGDLSGYTGGFTPGHLWFILYLFIISIIALPIIILYKNSSIKLNFDKINIIRIIPLFLIFWIMSDILDIGGESLGAYFALFMIGYFILFSDKIQQSLEKYKWYFVSIFLICSIINLMVMVPFIFSLLPDYYWVIDILYGLFSAFLSWAAILSLMGLGNKYLNFHNKWTEYFTKASYTIYIFHQTWIVIVAYYTLLLISSFILQIIVILFGSFILTIISYEIVKRSKLTRFLFGIKE</sequence>
<evidence type="ECO:0000256" key="1">
    <source>
        <dbReference type="SAM" id="Phobius"/>
    </source>
</evidence>
<feature type="transmembrane region" description="Helical" evidence="1">
    <location>
        <begin position="324"/>
        <end position="346"/>
    </location>
</feature>
<feature type="transmembrane region" description="Helical" evidence="1">
    <location>
        <begin position="254"/>
        <end position="280"/>
    </location>
</feature>
<feature type="transmembrane region" description="Helical" evidence="1">
    <location>
        <begin position="300"/>
        <end position="318"/>
    </location>
</feature>
<dbReference type="EC" id="2.1.-.-" evidence="3"/>
<comment type="caution">
    <text evidence="3">The sequence shown here is derived from an EMBL/GenBank/DDBJ whole genome shotgun (WGS) entry which is preliminary data.</text>
</comment>
<keyword evidence="1" id="KW-1133">Transmembrane helix</keyword>
<feature type="transmembrane region" description="Helical" evidence="1">
    <location>
        <begin position="39"/>
        <end position="60"/>
    </location>
</feature>
<dbReference type="GO" id="GO:0016747">
    <property type="term" value="F:acyltransferase activity, transferring groups other than amino-acyl groups"/>
    <property type="evidence" value="ECO:0007669"/>
    <property type="project" value="InterPro"/>
</dbReference>